<feature type="compositionally biased region" description="Polar residues" evidence="9">
    <location>
        <begin position="238"/>
        <end position="252"/>
    </location>
</feature>
<accession>A0AAD7PMF4</accession>
<evidence type="ECO:0000313" key="12">
    <source>
        <dbReference type="Proteomes" id="UP001163823"/>
    </source>
</evidence>
<dbReference type="InterPro" id="IPR036955">
    <property type="entry name" value="AP2/ERF_dom_sf"/>
</dbReference>
<evidence type="ECO:0000256" key="8">
    <source>
        <dbReference type="ARBA" id="ARBA00024343"/>
    </source>
</evidence>
<dbReference type="Pfam" id="PF00847">
    <property type="entry name" value="AP2"/>
    <property type="match status" value="1"/>
</dbReference>
<dbReference type="AlphaFoldDB" id="A0AAD7PMF4"/>
<dbReference type="SUPFAM" id="SSF54171">
    <property type="entry name" value="DNA-binding domain"/>
    <property type="match status" value="1"/>
</dbReference>
<evidence type="ECO:0000313" key="11">
    <source>
        <dbReference type="EMBL" id="KAJ7961166.1"/>
    </source>
</evidence>
<feature type="region of interest" description="Disordered" evidence="9">
    <location>
        <begin position="222"/>
        <end position="262"/>
    </location>
</feature>
<feature type="compositionally biased region" description="Polar residues" evidence="9">
    <location>
        <begin position="160"/>
        <end position="169"/>
    </location>
</feature>
<evidence type="ECO:0000256" key="4">
    <source>
        <dbReference type="ARBA" id="ARBA00023125"/>
    </source>
</evidence>
<keyword evidence="2" id="KW-0805">Transcription regulation</keyword>
<evidence type="ECO:0000256" key="9">
    <source>
        <dbReference type="SAM" id="MobiDB-lite"/>
    </source>
</evidence>
<dbReference type="GO" id="GO:0003700">
    <property type="term" value="F:DNA-binding transcription factor activity"/>
    <property type="evidence" value="ECO:0007669"/>
    <property type="project" value="InterPro"/>
</dbReference>
<comment type="similarity">
    <text evidence="8">Belongs to the AP2/ERF transcription factor family. ERF subfamily.</text>
</comment>
<name>A0AAD7PMF4_QUISA</name>
<keyword evidence="5" id="KW-0010">Activator</keyword>
<dbReference type="SMART" id="SM00380">
    <property type="entry name" value="AP2"/>
    <property type="match status" value="1"/>
</dbReference>
<organism evidence="11 12">
    <name type="scientific">Quillaja saponaria</name>
    <name type="common">Soap bark tree</name>
    <dbReference type="NCBI Taxonomy" id="32244"/>
    <lineage>
        <taxon>Eukaryota</taxon>
        <taxon>Viridiplantae</taxon>
        <taxon>Streptophyta</taxon>
        <taxon>Embryophyta</taxon>
        <taxon>Tracheophyta</taxon>
        <taxon>Spermatophyta</taxon>
        <taxon>Magnoliopsida</taxon>
        <taxon>eudicotyledons</taxon>
        <taxon>Gunneridae</taxon>
        <taxon>Pentapetalae</taxon>
        <taxon>rosids</taxon>
        <taxon>fabids</taxon>
        <taxon>Fabales</taxon>
        <taxon>Quillajaceae</taxon>
        <taxon>Quillaja</taxon>
    </lineage>
</organism>
<comment type="caution">
    <text evidence="11">The sequence shown here is derived from an EMBL/GenBank/DDBJ whole genome shotgun (WGS) entry which is preliminary data.</text>
</comment>
<feature type="region of interest" description="Disordered" evidence="9">
    <location>
        <begin position="147"/>
        <end position="174"/>
    </location>
</feature>
<dbReference type="CDD" id="cd00018">
    <property type="entry name" value="AP2"/>
    <property type="match status" value="1"/>
</dbReference>
<comment type="subcellular location">
    <subcellularLocation>
        <location evidence="1">Nucleus</location>
    </subcellularLocation>
</comment>
<evidence type="ECO:0000256" key="7">
    <source>
        <dbReference type="ARBA" id="ARBA00023242"/>
    </source>
</evidence>
<evidence type="ECO:0000259" key="10">
    <source>
        <dbReference type="PROSITE" id="PS51032"/>
    </source>
</evidence>
<evidence type="ECO:0000256" key="3">
    <source>
        <dbReference type="ARBA" id="ARBA00023016"/>
    </source>
</evidence>
<evidence type="ECO:0000256" key="2">
    <source>
        <dbReference type="ARBA" id="ARBA00023015"/>
    </source>
</evidence>
<dbReference type="GO" id="GO:0005634">
    <property type="term" value="C:nucleus"/>
    <property type="evidence" value="ECO:0007669"/>
    <property type="project" value="UniProtKB-SubCell"/>
</dbReference>
<dbReference type="InterPro" id="IPR001471">
    <property type="entry name" value="AP2/ERF_dom"/>
</dbReference>
<keyword evidence="7" id="KW-0539">Nucleus</keyword>
<reference evidence="11" key="1">
    <citation type="journal article" date="2023" name="Science">
        <title>Elucidation of the pathway for biosynthesis of saponin adjuvants from the soapbark tree.</title>
        <authorList>
            <person name="Reed J."/>
            <person name="Orme A."/>
            <person name="El-Demerdash A."/>
            <person name="Owen C."/>
            <person name="Martin L.B.B."/>
            <person name="Misra R.C."/>
            <person name="Kikuchi S."/>
            <person name="Rejzek M."/>
            <person name="Martin A.C."/>
            <person name="Harkess A."/>
            <person name="Leebens-Mack J."/>
            <person name="Louveau T."/>
            <person name="Stephenson M.J."/>
            <person name="Osbourn A."/>
        </authorList>
    </citation>
    <scope>NUCLEOTIDE SEQUENCE</scope>
    <source>
        <strain evidence="11">S10</strain>
    </source>
</reference>
<dbReference type="GO" id="GO:0006950">
    <property type="term" value="P:response to stress"/>
    <property type="evidence" value="ECO:0007669"/>
    <property type="project" value="TreeGrafter"/>
</dbReference>
<evidence type="ECO:0000256" key="5">
    <source>
        <dbReference type="ARBA" id="ARBA00023159"/>
    </source>
</evidence>
<keyword evidence="6" id="KW-0804">Transcription</keyword>
<keyword evidence="4" id="KW-0238">DNA-binding</keyword>
<dbReference type="GO" id="GO:0045893">
    <property type="term" value="P:positive regulation of DNA-templated transcription"/>
    <property type="evidence" value="ECO:0007669"/>
    <property type="project" value="TreeGrafter"/>
</dbReference>
<dbReference type="PROSITE" id="PS51032">
    <property type="entry name" value="AP2_ERF"/>
    <property type="match status" value="1"/>
</dbReference>
<proteinExistence type="inferred from homology"/>
<evidence type="ECO:0000256" key="6">
    <source>
        <dbReference type="ARBA" id="ARBA00023163"/>
    </source>
</evidence>
<feature type="region of interest" description="Disordered" evidence="9">
    <location>
        <begin position="54"/>
        <end position="74"/>
    </location>
</feature>
<feature type="domain" description="AP2/ERF" evidence="10">
    <location>
        <begin position="74"/>
        <end position="138"/>
    </location>
</feature>
<sequence length="569" mass="63715">MVAMMNDICDGDRKARKRRNGYDSVVDTLEKWKEYNSQLDLGKNGVKVTRKIPAKGSRKGCMQGKGGPQNSDCKYRGVRQRTWGKWVSEIREPMNGKHVPRKGNRLWLGTFSTALQAALAYDEAAKAMYGTSARLNFPDYYVESTFSDGSSSGVWKKSTSESTATSNGGEHTKAEKLRMNVHQSHEVKSSCSKVSVSEESQEKFEFSDGCGKLQESMEVLNGTNQQHPDGRCGLRISSLPSNDSRAESSGSSKETKRESSGIGSGLYYLQNKTMDMDMDMNFESDYRSSNITDYEIPVISDEQKGEFADVMGSYGCNCFNLDGNYLHNEMMLDCNSRPDNQHLMDVKSETPFARKQTEEEFSEILELSSCKYSNNGNFHSETEQYKSSTDVNVKKQVDAGMMESCGYCSSIYNSDEFHNEQMDLDSKFKINCSSSDNVKIEAPLVRENMYQKVMVSGGVNGFSNGSHYLHIGPIEGTTETGALGISTIGNSKLNGKENNGCPLFELSTMQDRTSHRLQILGSNLPVHLNHMQEAELDLSYDFSFLKPDYDFGLLEEQGLLDLWFPEWKS</sequence>
<dbReference type="InterPro" id="IPR016177">
    <property type="entry name" value="DNA-bd_dom_sf"/>
</dbReference>
<keyword evidence="12" id="KW-1185">Reference proteome</keyword>
<gene>
    <name evidence="11" type="ORF">O6P43_016543</name>
</gene>
<evidence type="ECO:0000256" key="1">
    <source>
        <dbReference type="ARBA" id="ARBA00004123"/>
    </source>
</evidence>
<protein>
    <submittedName>
        <fullName evidence="11">Dehydration-responsive element-binding protein 2A</fullName>
    </submittedName>
</protein>
<dbReference type="GO" id="GO:0000976">
    <property type="term" value="F:transcription cis-regulatory region binding"/>
    <property type="evidence" value="ECO:0007669"/>
    <property type="project" value="TreeGrafter"/>
</dbReference>
<dbReference type="Gene3D" id="3.30.730.10">
    <property type="entry name" value="AP2/ERF domain"/>
    <property type="match status" value="1"/>
</dbReference>
<keyword evidence="3" id="KW-0346">Stress response</keyword>
<dbReference type="PRINTS" id="PR00367">
    <property type="entry name" value="ETHRSPELEMNT"/>
</dbReference>
<dbReference type="PANTHER" id="PTHR31241:SF62">
    <property type="entry name" value="DEHYDRATION-RESPONSIVE ELEMENT-BINDING PROTEIN 2D"/>
    <property type="match status" value="1"/>
</dbReference>
<dbReference type="EMBL" id="JARAOO010000007">
    <property type="protein sequence ID" value="KAJ7961166.1"/>
    <property type="molecule type" value="Genomic_DNA"/>
</dbReference>
<dbReference type="PANTHER" id="PTHR31241">
    <property type="entry name" value="DEHYDRATION-RESPONSIVE ELEMENT-BINDING PROTEIN 2C"/>
    <property type="match status" value="1"/>
</dbReference>
<dbReference type="KEGG" id="qsa:O6P43_016543"/>
<dbReference type="FunFam" id="3.30.730.10:FF:000001">
    <property type="entry name" value="Ethylene-responsive transcription factor 2"/>
    <property type="match status" value="1"/>
</dbReference>
<dbReference type="Proteomes" id="UP001163823">
    <property type="component" value="Chromosome 7"/>
</dbReference>